<evidence type="ECO:0000313" key="5">
    <source>
        <dbReference type="EMBL" id="QIC71857.1"/>
    </source>
</evidence>
<feature type="domain" description="Type II methyltransferase M.TaqI-like" evidence="4">
    <location>
        <begin position="194"/>
        <end position="270"/>
    </location>
</feature>
<dbReference type="Gene3D" id="3.40.50.150">
    <property type="entry name" value="Vaccinia Virus protein VP39"/>
    <property type="match status" value="1"/>
</dbReference>
<dbReference type="PANTHER" id="PTHR41313:SF1">
    <property type="entry name" value="DNA METHYLASE ADENINE-SPECIFIC DOMAIN-CONTAINING PROTEIN"/>
    <property type="match status" value="1"/>
</dbReference>
<reference evidence="5 6" key="1">
    <citation type="submission" date="2019-09" db="EMBL/GenBank/DDBJ databases">
        <title>Non-baumannii Acinetobacter spp. carrying blaNDM-1 isolated in China.</title>
        <authorList>
            <person name="Cui C."/>
            <person name="Chen C."/>
            <person name="Sun J."/>
            <person name="Liu Y."/>
        </authorList>
    </citation>
    <scope>NUCLEOTIDE SEQUENCE [LARGE SCALE GENOMIC DNA]</scope>
    <source>
        <strain evidence="5 6">B18</strain>
        <plasmid evidence="6">pb18-1</plasmid>
    </source>
</reference>
<protein>
    <recommendedName>
        <fullName evidence="4">Type II methyltransferase M.TaqI-like domain-containing protein</fullName>
    </recommendedName>
</protein>
<name>A0A6C0Y6I4_9GAMM</name>
<dbReference type="Pfam" id="PF07669">
    <property type="entry name" value="Eco57I"/>
    <property type="match status" value="1"/>
</dbReference>
<dbReference type="InterPro" id="IPR011639">
    <property type="entry name" value="MethylTrfase_TaqI-like_dom"/>
</dbReference>
<dbReference type="SUPFAM" id="SSF53335">
    <property type="entry name" value="S-adenosyl-L-methionine-dependent methyltransferases"/>
    <property type="match status" value="1"/>
</dbReference>
<evidence type="ECO:0000256" key="2">
    <source>
        <dbReference type="ARBA" id="ARBA00022679"/>
    </source>
</evidence>
<dbReference type="GO" id="GO:0006304">
    <property type="term" value="P:DNA modification"/>
    <property type="evidence" value="ECO:0007669"/>
    <property type="project" value="InterPro"/>
</dbReference>
<accession>A0A6C0Y6I4</accession>
<organism evidence="5 6">
    <name type="scientific">Acinetobacter indicus</name>
    <dbReference type="NCBI Taxonomy" id="756892"/>
    <lineage>
        <taxon>Bacteria</taxon>
        <taxon>Pseudomonadati</taxon>
        <taxon>Pseudomonadota</taxon>
        <taxon>Gammaproteobacteria</taxon>
        <taxon>Moraxellales</taxon>
        <taxon>Moraxellaceae</taxon>
        <taxon>Acinetobacter</taxon>
    </lineage>
</organism>
<evidence type="ECO:0000256" key="3">
    <source>
        <dbReference type="SAM" id="Coils"/>
    </source>
</evidence>
<dbReference type="PRINTS" id="PR00507">
    <property type="entry name" value="N12N6MTFRASE"/>
</dbReference>
<keyword evidence="2" id="KW-0808">Transferase</keyword>
<dbReference type="PANTHER" id="PTHR41313">
    <property type="entry name" value="ADENINE-SPECIFIC METHYLTRANSFERASE"/>
    <property type="match status" value="1"/>
</dbReference>
<keyword evidence="5" id="KW-0614">Plasmid</keyword>
<dbReference type="InterPro" id="IPR029063">
    <property type="entry name" value="SAM-dependent_MTases_sf"/>
</dbReference>
<dbReference type="PROSITE" id="PS00092">
    <property type="entry name" value="N6_MTASE"/>
    <property type="match status" value="1"/>
</dbReference>
<sequence length="1908" mass="216078">MENTAFIADMVNTGDFNPISPYVTTNLDLNLHPIQHNKSLVSRFEQNIEAIKVLKQIEAAGRKPTQAEQITLSNYSGFGGLTAAFPNIDGVYTNDAWKVRGELLKSLVTDAEYNSITFTLGSAFFTPSHIVNAMWKMAEKAGFRGGVVLEPSCGSGFIMGHAPKDHFIKTVAVELDIITAKVAELVYPENTVMQTGFENIPFQQGMFDLAIGNPPYSGEYSAHFKHNQSFNGFSIHNQFMIASIDALAANAIGVMIVSRYFMDAENCSARYAVSERAKLISAVRLPSSAFSDSANTDVVTDILVFRKYHQDDIEQGTKRIGDWVDSITKDAHGVTRNTYFESKNAIIGKYEHISSAFGMTLNVKYEGDLEADLAAFVDQLPEQITTNYVNPKQVAIRYEDLVSHLLIEMSGLEIGAVQRDDNGTLYRIIEKNAVHGFSYFKQEITENTVWSKRFRYDENKDIYELVPRMENGRKVYVMEDDKPTNRLVYDRQYIDIDAIAAGSKLGPVKLDKLNRLIDLRDTLKVQLDYELSDHDDIEANRAVLCGMYDAFVKKYSFINSPANVALLNELPDCALMLSLEESYTKASKVVDGLTASGRKRFKTTRKESAKKAAILSQRVVYKTVIATHADTIEDGLALSMSHRAKFDLEYVAQLCDCTTEEVIEQLHHNAVVPLIYFDHAQNAWVERNSYLSGNVRQKLSVAEKHGLDRNVEALSEVLPEQVQIEDISLSLGMQWIPLSVYVRFVRDISEDANARVTYEYVSNMFEVTCVASQAKTLMFANEHLSLDKLLNKLMNSESIRIYKESINWRDEVVRVLDHEATEQTNIIAEQMKLEFANWIYDQQDLVDQLTELYNEKFNSFVVQKYDGSHLQFVGKVPDDVIDLRRHQKNAIWRGIVEPFVLYDHVVGSGKTWLSISRAIERKRLGLSEKPVIVVPNHLVFQFAADVYRLYPSAHVLAATNKDFEKSRRKRLFAKIATGNYDLIIVPHSSFEFIKLSPAFEQKMLTEELDKVKSELECANSTSQHGKRTLRKLRDMQRRLETKLSKKMNTKRRDNDLTFEQLGITDLCVDEGHLYKNLFYNSNLKNIVGMGNPTGSNRAFDMYCKFLYLHQIGGSGVLMTGTPISNSACEMHIMMRFLIPNLLAELNLDRFDNWAKLYSDNTSKWESTESGKLKQVTRFARNWKNMRSLMQLWYQCADPITNDVMVSAYEEENPGKRFPLPEVEGGVRQCIAVDPTEEQQQLLNEVLAGFENLDKITDYLERNAERLRLMDRARKLSLAARCVDYYRFRNETGGKLQAVADNVAQIYRKWDADKGTQIIFLDRSVPFTKGDDRILREYDALRAKMDAAIEEDDEDLINSLEDRLAAFNADEMEAIRVAITASWSGYQEIKTLLVAQGLPENEIRFIQEAKNDKQKQEIFDLVRTGEVRVLIGSTPRMGAGTNVNNRLVHLHHVDITYKPSDIEQREGRIIRQGNELYTLYGHDNFKVGITAYITRFSIDAKLWDLCSSKLKMINAIRKYDGSHQMDFGNDLDNISMMEIAALATGNPMMLERVELEGDIQTLERMKLMFNRKKAGAINQIAKAKLTLEHTPAKLANIQASHEVVKATHLAHVANLESRIVVVDGVEYSSLADIQTYVTALPKGKVTIDLNGKTYHSRTKVTAEAERILGNGKFFKVEFNGKSYEFSVDFADAVLNGNSTWLVNGGEAHIGYMLGHELHVVDYGEGKIGFAVLDLKQTSELAEVEIESVVHKSKRYYTSGSITSAINKLFMHLVNRLGCEVDKFEHELVNAKSILANLTSRINDTFPQELELEAKRKRLICISKLMSDDNADVVDHGSWEAELQLLKDALPPEAVAVEVVEVDSIEAATDEIDPEFKVERAETLVEKVRPKTRGKRAAKSVPKTNQLCLF</sequence>
<gene>
    <name evidence="5" type="ORF">FSC09_15825</name>
</gene>
<dbReference type="InterPro" id="IPR027417">
    <property type="entry name" value="P-loop_NTPase"/>
</dbReference>
<dbReference type="GO" id="GO:0032259">
    <property type="term" value="P:methylation"/>
    <property type="evidence" value="ECO:0007669"/>
    <property type="project" value="UniProtKB-KW"/>
</dbReference>
<dbReference type="SUPFAM" id="SSF52540">
    <property type="entry name" value="P-loop containing nucleoside triphosphate hydrolases"/>
    <property type="match status" value="2"/>
</dbReference>
<dbReference type="GO" id="GO:0003676">
    <property type="term" value="F:nucleic acid binding"/>
    <property type="evidence" value="ECO:0007669"/>
    <property type="project" value="InterPro"/>
</dbReference>
<dbReference type="RefSeq" id="WP_163146516.1">
    <property type="nucleotide sequence ID" value="NZ_CP044456.1"/>
</dbReference>
<feature type="coiled-coil region" evidence="3">
    <location>
        <begin position="1001"/>
        <end position="1052"/>
    </location>
</feature>
<keyword evidence="1" id="KW-0489">Methyltransferase</keyword>
<evidence type="ECO:0000259" key="4">
    <source>
        <dbReference type="Pfam" id="PF07669"/>
    </source>
</evidence>
<dbReference type="InterPro" id="IPR052933">
    <property type="entry name" value="DNA_Protect_Modify"/>
</dbReference>
<dbReference type="Gene3D" id="3.40.50.300">
    <property type="entry name" value="P-loop containing nucleotide triphosphate hydrolases"/>
    <property type="match status" value="2"/>
</dbReference>
<evidence type="ECO:0000313" key="6">
    <source>
        <dbReference type="Proteomes" id="UP000503440"/>
    </source>
</evidence>
<evidence type="ECO:0000256" key="1">
    <source>
        <dbReference type="ARBA" id="ARBA00022603"/>
    </source>
</evidence>
<geneLocation type="plasmid" evidence="6">
    <name>pb18-1</name>
</geneLocation>
<dbReference type="InterPro" id="IPR002052">
    <property type="entry name" value="DNA_methylase_N6_adenine_CS"/>
</dbReference>
<dbReference type="EMBL" id="CP044456">
    <property type="protein sequence ID" value="QIC71857.1"/>
    <property type="molecule type" value="Genomic_DNA"/>
</dbReference>
<keyword evidence="3" id="KW-0175">Coiled coil</keyword>
<dbReference type="Proteomes" id="UP000503440">
    <property type="component" value="Plasmid pB18-1"/>
</dbReference>
<dbReference type="GO" id="GO:0009007">
    <property type="term" value="F:site-specific DNA-methyltransferase (adenine-specific) activity"/>
    <property type="evidence" value="ECO:0007669"/>
    <property type="project" value="UniProtKB-EC"/>
</dbReference>
<proteinExistence type="predicted"/>